<dbReference type="GO" id="GO:0052716">
    <property type="term" value="F:hydroquinone:oxygen oxidoreductase activity"/>
    <property type="evidence" value="ECO:0007669"/>
    <property type="project" value="UniProtKB-EC"/>
</dbReference>
<comment type="subcellular location">
    <subcellularLocation>
        <location evidence="2 12">Secreted</location>
        <location evidence="2 12">Extracellular space</location>
        <location evidence="2 12">Apoplast</location>
    </subcellularLocation>
</comment>
<evidence type="ECO:0000256" key="2">
    <source>
        <dbReference type="ARBA" id="ARBA00004271"/>
    </source>
</evidence>
<evidence type="ECO:0000256" key="11">
    <source>
        <dbReference type="ARBA" id="ARBA00023185"/>
    </source>
</evidence>
<dbReference type="GO" id="GO:0046274">
    <property type="term" value="P:lignin catabolic process"/>
    <property type="evidence" value="ECO:0007669"/>
    <property type="project" value="UniProtKB-KW"/>
</dbReference>
<dbReference type="PROSITE" id="PS00079">
    <property type="entry name" value="MULTICOPPER_OXIDASE1"/>
    <property type="match status" value="2"/>
</dbReference>
<keyword evidence="7 12" id="KW-0479">Metal-binding</keyword>
<gene>
    <name evidence="17" type="primary">LOC104600168</name>
</gene>
<dbReference type="Proteomes" id="UP000189703">
    <property type="component" value="Unplaced"/>
</dbReference>
<organism evidence="16 17">
    <name type="scientific">Nelumbo nucifera</name>
    <name type="common">Sacred lotus</name>
    <dbReference type="NCBI Taxonomy" id="4432"/>
    <lineage>
        <taxon>Eukaryota</taxon>
        <taxon>Viridiplantae</taxon>
        <taxon>Streptophyta</taxon>
        <taxon>Embryophyta</taxon>
        <taxon>Tracheophyta</taxon>
        <taxon>Spermatophyta</taxon>
        <taxon>Magnoliopsida</taxon>
        <taxon>Proteales</taxon>
        <taxon>Nelumbonaceae</taxon>
        <taxon>Nelumbo</taxon>
    </lineage>
</organism>
<keyword evidence="5 12" id="KW-0052">Apoplast</keyword>
<dbReference type="InterPro" id="IPR001117">
    <property type="entry name" value="Cu-oxidase_2nd"/>
</dbReference>
<keyword evidence="11 12" id="KW-0439">Lignin degradation</keyword>
<reference evidence="17" key="1">
    <citation type="submission" date="2025-08" db="UniProtKB">
        <authorList>
            <consortium name="RefSeq"/>
        </authorList>
    </citation>
    <scope>IDENTIFICATION</scope>
</reference>
<dbReference type="NCBIfam" id="TIGR03389">
    <property type="entry name" value="laccase"/>
    <property type="match status" value="2"/>
</dbReference>
<evidence type="ECO:0000259" key="15">
    <source>
        <dbReference type="Pfam" id="PF07732"/>
    </source>
</evidence>
<dbReference type="Pfam" id="PF07732">
    <property type="entry name" value="Cu-oxidase_3"/>
    <property type="match status" value="2"/>
</dbReference>
<dbReference type="GO" id="GO:0005507">
    <property type="term" value="F:copper ion binding"/>
    <property type="evidence" value="ECO:0007669"/>
    <property type="project" value="InterPro"/>
</dbReference>
<dbReference type="InterPro" id="IPR008972">
    <property type="entry name" value="Cupredoxin"/>
</dbReference>
<keyword evidence="6 12" id="KW-0964">Secreted</keyword>
<dbReference type="InterPro" id="IPR011707">
    <property type="entry name" value="Cu-oxidase-like_N"/>
</dbReference>
<dbReference type="InterPro" id="IPR011706">
    <property type="entry name" value="Cu-oxidase_C"/>
</dbReference>
<feature type="domain" description="Plastocyanin-like" evidence="14">
    <location>
        <begin position="1064"/>
        <end position="1198"/>
    </location>
</feature>
<dbReference type="CDD" id="cd13849">
    <property type="entry name" value="CuRO_1_LCC_plant"/>
    <property type="match status" value="2"/>
</dbReference>
<dbReference type="PANTHER" id="PTHR11709">
    <property type="entry name" value="MULTI-COPPER OXIDASE"/>
    <property type="match status" value="1"/>
</dbReference>
<dbReference type="CDD" id="cd13875">
    <property type="entry name" value="CuRO_2_LCC_plant"/>
    <property type="match status" value="2"/>
</dbReference>
<dbReference type="SUPFAM" id="SSF49503">
    <property type="entry name" value="Cupredoxins"/>
    <property type="match status" value="6"/>
</dbReference>
<dbReference type="KEGG" id="nnu:104600168"/>
<evidence type="ECO:0000256" key="6">
    <source>
        <dbReference type="ARBA" id="ARBA00022525"/>
    </source>
</evidence>
<dbReference type="InterPro" id="IPR033138">
    <property type="entry name" value="Cu_oxidase_CS"/>
</dbReference>
<name>A0A1U8A882_NELNU</name>
<feature type="domain" description="Plastocyanin-like" evidence="14">
    <location>
        <begin position="418"/>
        <end position="552"/>
    </location>
</feature>
<dbReference type="eggNOG" id="KOG1263">
    <property type="taxonomic scope" value="Eukaryota"/>
</dbReference>
<dbReference type="OrthoDB" id="2121828at2759"/>
<keyword evidence="16" id="KW-1185">Reference proteome</keyword>
<dbReference type="Gene3D" id="2.60.40.420">
    <property type="entry name" value="Cupredoxins - blue copper proteins"/>
    <property type="match status" value="6"/>
</dbReference>
<dbReference type="AlphaFoldDB" id="A0A1U8A882"/>
<dbReference type="InterPro" id="IPR002355">
    <property type="entry name" value="Cu_oxidase_Cu_BS"/>
</dbReference>
<evidence type="ECO:0000313" key="17">
    <source>
        <dbReference type="RefSeq" id="XP_010261309.1"/>
    </source>
</evidence>
<feature type="domain" description="Plastocyanin-like" evidence="13">
    <location>
        <begin position="808"/>
        <end position="957"/>
    </location>
</feature>
<dbReference type="PROSITE" id="PS00080">
    <property type="entry name" value="MULTICOPPER_OXIDASE2"/>
    <property type="match status" value="2"/>
</dbReference>
<evidence type="ECO:0000256" key="1">
    <source>
        <dbReference type="ARBA" id="ARBA00000349"/>
    </source>
</evidence>
<feature type="domain" description="Plastocyanin-like" evidence="15">
    <location>
        <begin position="38"/>
        <end position="150"/>
    </location>
</feature>
<dbReference type="GeneID" id="104600168"/>
<dbReference type="EC" id="1.10.3.2" evidence="4 12"/>
<dbReference type="InterPro" id="IPR034288">
    <property type="entry name" value="CuRO_1_LCC"/>
</dbReference>
<evidence type="ECO:0000256" key="3">
    <source>
        <dbReference type="ARBA" id="ARBA00010609"/>
    </source>
</evidence>
<dbReference type="InterPro" id="IPR034285">
    <property type="entry name" value="CuRO_2_LCC"/>
</dbReference>
<dbReference type="InterPro" id="IPR034289">
    <property type="entry name" value="CuRO_3_LCC"/>
</dbReference>
<dbReference type="OMA" id="WWKADVM"/>
<dbReference type="InterPro" id="IPR017761">
    <property type="entry name" value="Laccase"/>
</dbReference>
<dbReference type="RefSeq" id="XP_010261309.1">
    <property type="nucleotide sequence ID" value="XM_010263007.2"/>
</dbReference>
<evidence type="ECO:0000259" key="14">
    <source>
        <dbReference type="Pfam" id="PF07731"/>
    </source>
</evidence>
<dbReference type="PANTHER" id="PTHR11709:SF410">
    <property type="entry name" value="LACCASE"/>
    <property type="match status" value="1"/>
</dbReference>
<evidence type="ECO:0000256" key="7">
    <source>
        <dbReference type="ARBA" id="ARBA00022723"/>
    </source>
</evidence>
<dbReference type="CDD" id="cd13897">
    <property type="entry name" value="CuRO_3_LCC_plant"/>
    <property type="match status" value="2"/>
</dbReference>
<feature type="domain" description="Plastocyanin-like" evidence="13">
    <location>
        <begin position="163"/>
        <end position="316"/>
    </location>
</feature>
<dbReference type="InParanoid" id="A0A1U8A882"/>
<proteinExistence type="inferred from homology"/>
<keyword evidence="9 12" id="KW-0560">Oxidoreductase</keyword>
<evidence type="ECO:0000313" key="16">
    <source>
        <dbReference type="Proteomes" id="UP000189703"/>
    </source>
</evidence>
<comment type="similarity">
    <text evidence="3 12">Belongs to the multicopper oxidase family.</text>
</comment>
<accession>A0A1U8A882</accession>
<dbReference type="GO" id="GO:0048046">
    <property type="term" value="C:apoplast"/>
    <property type="evidence" value="ECO:0007669"/>
    <property type="project" value="UniProtKB-SubCell"/>
</dbReference>
<comment type="function">
    <text evidence="12">Lignin degradation and detoxification of lignin-derived products.</text>
</comment>
<evidence type="ECO:0000259" key="13">
    <source>
        <dbReference type="Pfam" id="PF00394"/>
    </source>
</evidence>
<comment type="catalytic activity">
    <reaction evidence="1 12">
        <text>4 hydroquinone + O2 = 4 benzosemiquinone + 2 H2O</text>
        <dbReference type="Rhea" id="RHEA:11276"/>
        <dbReference type="ChEBI" id="CHEBI:15377"/>
        <dbReference type="ChEBI" id="CHEBI:15379"/>
        <dbReference type="ChEBI" id="CHEBI:17594"/>
        <dbReference type="ChEBI" id="CHEBI:17977"/>
        <dbReference type="EC" id="1.10.3.2"/>
    </reaction>
</comment>
<keyword evidence="10 12" id="KW-0186">Copper</keyword>
<dbReference type="GO" id="GO:0016491">
    <property type="term" value="F:oxidoreductase activity"/>
    <property type="evidence" value="ECO:0000318"/>
    <property type="project" value="GO_Central"/>
</dbReference>
<protein>
    <recommendedName>
        <fullName evidence="4 12">Laccase</fullName>
        <ecNumber evidence="4 12">1.10.3.2</ecNumber>
    </recommendedName>
    <alternativeName>
        <fullName evidence="12">Benzenediol:oxygen oxidoreductase</fullName>
    </alternativeName>
    <alternativeName>
        <fullName evidence="12">Diphenol oxidase</fullName>
    </alternativeName>
    <alternativeName>
        <fullName evidence="12">Urishiol oxidase</fullName>
    </alternativeName>
</protein>
<evidence type="ECO:0000256" key="10">
    <source>
        <dbReference type="ARBA" id="ARBA00023008"/>
    </source>
</evidence>
<dbReference type="FunFam" id="2.60.40.420:FF:000049">
    <property type="entry name" value="Laccase"/>
    <property type="match status" value="1"/>
</dbReference>
<evidence type="ECO:0000256" key="8">
    <source>
        <dbReference type="ARBA" id="ARBA00022737"/>
    </source>
</evidence>
<evidence type="ECO:0000256" key="9">
    <source>
        <dbReference type="ARBA" id="ARBA00023002"/>
    </source>
</evidence>
<sequence length="1215" mass="136041">MEYSWRKVLLLEILGFLLFDGLLCMAAGAVYRHDWVLTEKNYTRLCYTKPVLTVNGLFPGPELHVHKGDTVIINVVNQATYNITLHWHGLKQPRNPWSDGPEYVTQCPIQPGANFTYQLIFSDEEGTIWWHAHSDWSRATVHGAIMIYPKHGTSYPFKKPHGEVPIILGNWYNGDVMQIIEDALQSGGEPNQSNAHTINGLPGDLYKETYSCANPGTFEMIVKKGRRYLLRIINAGMNEEMFFKVAQHNLTVVGSDGAYIKPITTETIMIAPGQTMDAILTADQTPARYYMAVTVYASGNVPYDNTTGTAILTYKNYKKSSSPVMPSLPAHNDTDTADSFTKQFRSLESAEQVPKDYDLRIYTTITVSTLPCESGSTCLGPNGTRLSSSLNNQSFVNPSIDILEAYYKSIAEVYTTDFPSEPPHPFNYTGDDLPSSLLTATQGTKVTVLDYNTTVEVVFQGTNLNGPENHPMHLHGYSFYLLGSGYGNFNNVTDPASYNLVDPPLINTVSVPKNGWAAVRFRADNPGVWFMHCHFERHASWGMNTAFIVKNGSSVNESLIPPPPMPPCSNFNYEPNGTLVLAQLLTFQNHKMTSPTTDQLHLIIRFCMLEIQIQTFINYLYIHKSTKSLVQESGTNKDFLSTNKMWPRRKQLLGLHQFLLGFLLLNGLLSCRASVRHRFVVKEAQYTRLCSTKNILTVNGKFPGPTIHVHKGETVIVDVYNKGNYNITLHWHGVRQPRNPWSDGPEYVTQCPIQAGGKFCYKIIFSKEEGTLWWHAHNDWNRATVHGAIVIYPKHGTTYHFPKPSSEQLIILGEWWKADVMEVLQEASKTGGQPNASDALTINGQPGDLFPCSAPETFRILVEQGKTYLLRVISAAMNDILFFSIAQHSLTVVGTDASYTKPLTRDYILISPGQTFDVLLQADQPPNQYYIAARTYSTGQGVSFDNTTTTATIQYSSGNYNASGPPPSLPVLPYYNDTNAAVNFTGALRSLANEEHQIDVPLAVDTRIVTTISINTLPCSNTSCIGPNGTRLSASMNNISFVNPSIDILEAYYNRITRVYGTNFPSRPPFLFNFTADSLPQNLRTPKLGTEVKVLDFNSTVELVFQGTNLVAGEDHPMHLHGYSFYMVGWGFGNFDKHMDPKRYNLVDPSEHNTILVPKNGWAAIRFRADNPGVWFMHCHLDRHLIWGMNTVFIVRNGAQEEERMLRPPPDMPPC</sequence>
<evidence type="ECO:0000256" key="12">
    <source>
        <dbReference type="RuleBase" id="RU361119"/>
    </source>
</evidence>
<dbReference type="InterPro" id="IPR045087">
    <property type="entry name" value="Cu-oxidase_fam"/>
</dbReference>
<dbReference type="Pfam" id="PF07731">
    <property type="entry name" value="Cu-oxidase_2"/>
    <property type="match status" value="2"/>
</dbReference>
<comment type="cofactor">
    <cofactor evidence="12">
        <name>Cu cation</name>
        <dbReference type="ChEBI" id="CHEBI:23378"/>
    </cofactor>
    <text evidence="12">Binds 4 Cu cations per monomer.</text>
</comment>
<keyword evidence="8 12" id="KW-0677">Repeat</keyword>
<evidence type="ECO:0000256" key="5">
    <source>
        <dbReference type="ARBA" id="ARBA00022523"/>
    </source>
</evidence>
<dbReference type="Pfam" id="PF00394">
    <property type="entry name" value="Cu-oxidase"/>
    <property type="match status" value="2"/>
</dbReference>
<feature type="domain" description="Plastocyanin-like" evidence="15">
    <location>
        <begin position="681"/>
        <end position="794"/>
    </location>
</feature>
<evidence type="ECO:0000256" key="4">
    <source>
        <dbReference type="ARBA" id="ARBA00012297"/>
    </source>
</evidence>